<gene>
    <name evidence="3" type="ORF">L2X98_32580</name>
</gene>
<keyword evidence="3" id="KW-0418">Kinase</keyword>
<dbReference type="SUPFAM" id="SSF53067">
    <property type="entry name" value="Actin-like ATPase domain"/>
    <property type="match status" value="1"/>
</dbReference>
<reference evidence="3" key="1">
    <citation type="submission" date="2022-01" db="EMBL/GenBank/DDBJ databases">
        <title>Microbacterium eymi and Microbacterium rhizovicinus sp. nov., isolated from the rhizospheric soil of Elymus tsukushiensis, a plant native to the Dokdo Islands, Republic of Korea.</title>
        <authorList>
            <person name="Hwang Y.J."/>
        </authorList>
    </citation>
    <scope>NUCLEOTIDE SEQUENCE</scope>
    <source>
        <strain evidence="3">KUDC0405</strain>
    </source>
</reference>
<keyword evidence="3" id="KW-0808">Transferase</keyword>
<dbReference type="GO" id="GO:0016301">
    <property type="term" value="F:kinase activity"/>
    <property type="evidence" value="ECO:0007669"/>
    <property type="project" value="UniProtKB-KW"/>
</dbReference>
<proteinExistence type="predicted"/>
<dbReference type="InterPro" id="IPR043129">
    <property type="entry name" value="ATPase_NBD"/>
</dbReference>
<organism evidence="3 4">
    <name type="scientific">Microbacterium elymi</name>
    <dbReference type="NCBI Taxonomy" id="2909587"/>
    <lineage>
        <taxon>Bacteria</taxon>
        <taxon>Bacillati</taxon>
        <taxon>Actinomycetota</taxon>
        <taxon>Actinomycetes</taxon>
        <taxon>Micrococcales</taxon>
        <taxon>Microbacteriaceae</taxon>
        <taxon>Microbacterium</taxon>
    </lineage>
</organism>
<evidence type="ECO:0000256" key="1">
    <source>
        <dbReference type="SAM" id="MobiDB-lite"/>
    </source>
</evidence>
<dbReference type="RefSeq" id="WP_259611594.1">
    <property type="nucleotide sequence ID" value="NZ_CP091139.2"/>
</dbReference>
<feature type="domain" description="Carbohydrate kinase FGGY N-terminal" evidence="2">
    <location>
        <begin position="3"/>
        <end position="114"/>
    </location>
</feature>
<dbReference type="Gene3D" id="3.30.420.40">
    <property type="match status" value="1"/>
</dbReference>
<feature type="compositionally biased region" description="Low complexity" evidence="1">
    <location>
        <begin position="183"/>
        <end position="196"/>
    </location>
</feature>
<dbReference type="Pfam" id="PF00370">
    <property type="entry name" value="FGGY_N"/>
    <property type="match status" value="1"/>
</dbReference>
<dbReference type="InterPro" id="IPR018484">
    <property type="entry name" value="FGGY_N"/>
</dbReference>
<dbReference type="EMBL" id="CP091139">
    <property type="protein sequence ID" value="UUT35049.1"/>
    <property type="molecule type" value="Genomic_DNA"/>
</dbReference>
<feature type="compositionally biased region" description="Basic residues" evidence="1">
    <location>
        <begin position="199"/>
        <end position="213"/>
    </location>
</feature>
<keyword evidence="4" id="KW-1185">Reference proteome</keyword>
<evidence type="ECO:0000313" key="4">
    <source>
        <dbReference type="Proteomes" id="UP001054811"/>
    </source>
</evidence>
<dbReference type="Proteomes" id="UP001054811">
    <property type="component" value="Chromosome"/>
</dbReference>
<feature type="region of interest" description="Disordered" evidence="1">
    <location>
        <begin position="168"/>
        <end position="221"/>
    </location>
</feature>
<sequence>MSIVLGIDLATAEVRVQAVDVESGQAVAERRAALPVREAGPGGERVQPAEHTTLARALIAAVAADLGARASQVRALSITGTSGTVVPADAAGRPVGDAVLYDDPRGADGLRRLAAVGWTRRPMGALARAAWMHVVAPAERYLFTPDIVAAALAGRLLLGHVARAQERRRPGHGALGRGRPRAARPAARADARAGPARHGDRRGRRPRPPRRARAGSSSSPA</sequence>
<evidence type="ECO:0000259" key="2">
    <source>
        <dbReference type="Pfam" id="PF00370"/>
    </source>
</evidence>
<name>A0ABY5NIU1_9MICO</name>
<accession>A0ABY5NIU1</accession>
<evidence type="ECO:0000313" key="3">
    <source>
        <dbReference type="EMBL" id="UUT35049.1"/>
    </source>
</evidence>
<protein>
    <submittedName>
        <fullName evidence="3">FGGY family carbohydrate kinase</fullName>
    </submittedName>
</protein>